<dbReference type="VEuPathDB" id="VectorBase:LOC119187295"/>
<feature type="region of interest" description="Disordered" evidence="1">
    <location>
        <begin position="60"/>
        <end position="117"/>
    </location>
</feature>
<evidence type="ECO:0000256" key="1">
    <source>
        <dbReference type="SAM" id="MobiDB-lite"/>
    </source>
</evidence>
<name>A0A9J6CXU0_RHIMP</name>
<dbReference type="AlphaFoldDB" id="A0A9J6CXU0"/>
<dbReference type="PROSITE" id="PS50835">
    <property type="entry name" value="IG_LIKE"/>
    <property type="match status" value="1"/>
</dbReference>
<feature type="domain" description="Ig-like" evidence="2">
    <location>
        <begin position="214"/>
        <end position="294"/>
    </location>
</feature>
<sequence length="320" mass="34594">MRYDDSSSELDSPVSATIDVKKTVAFPIPDTPAHYTGTPELSGSPEVFTLPVNVTMRRRRATRNVSPLVLPESRLEQEPEGDKGDESGDKDDESDMSDYGEDTGGATEIPSARAPTVPLFPSPDLAAYRRIIHEEMARCYGAHIVSPVSTADSPASTVPLANNSCTVVPFFTTLFSVRNVDWRPHCLISSCGDYPCSPRPSTLATAFAGLSAQPRLSPILKLSSQQKGHLSTVLECTETSDKGSGTTALWAHPEESLITNARQPSLIDGNFSCISPSVAFGHEELDRQSEQPLSDSLLSFMKHERSILQASLDEGAVPFQ</sequence>
<comment type="caution">
    <text evidence="3">The sequence shown here is derived from an EMBL/GenBank/DDBJ whole genome shotgun (WGS) entry which is preliminary data.</text>
</comment>
<feature type="compositionally biased region" description="Acidic residues" evidence="1">
    <location>
        <begin position="88"/>
        <end position="101"/>
    </location>
</feature>
<reference evidence="3" key="2">
    <citation type="submission" date="2021-09" db="EMBL/GenBank/DDBJ databases">
        <authorList>
            <person name="Jia N."/>
            <person name="Wang J."/>
            <person name="Shi W."/>
            <person name="Du L."/>
            <person name="Sun Y."/>
            <person name="Zhan W."/>
            <person name="Jiang J."/>
            <person name="Wang Q."/>
            <person name="Zhang B."/>
            <person name="Ji P."/>
            <person name="Sakyi L.B."/>
            <person name="Cui X."/>
            <person name="Yuan T."/>
            <person name="Jiang B."/>
            <person name="Yang W."/>
            <person name="Lam T.T.-Y."/>
            <person name="Chang Q."/>
            <person name="Ding S."/>
            <person name="Wang X."/>
            <person name="Zhu J."/>
            <person name="Ruan X."/>
            <person name="Zhao L."/>
            <person name="Wei J."/>
            <person name="Que T."/>
            <person name="Du C."/>
            <person name="Cheng J."/>
            <person name="Dai P."/>
            <person name="Han X."/>
            <person name="Huang E."/>
            <person name="Gao Y."/>
            <person name="Liu J."/>
            <person name="Shao H."/>
            <person name="Ye R."/>
            <person name="Li L."/>
            <person name="Wei W."/>
            <person name="Wang X."/>
            <person name="Wang C."/>
            <person name="Huo Q."/>
            <person name="Li W."/>
            <person name="Guo W."/>
            <person name="Chen H."/>
            <person name="Chen S."/>
            <person name="Zhou L."/>
            <person name="Zhou L."/>
            <person name="Ni X."/>
            <person name="Tian J."/>
            <person name="Zhou Y."/>
            <person name="Sheng Y."/>
            <person name="Liu T."/>
            <person name="Pan Y."/>
            <person name="Xia L."/>
            <person name="Li J."/>
            <person name="Zhao F."/>
            <person name="Cao W."/>
        </authorList>
    </citation>
    <scope>NUCLEOTIDE SEQUENCE</scope>
    <source>
        <strain evidence="3">Rmic-2018</strain>
        <tissue evidence="3">Larvae</tissue>
    </source>
</reference>
<evidence type="ECO:0000259" key="2">
    <source>
        <dbReference type="PROSITE" id="PS50835"/>
    </source>
</evidence>
<protein>
    <recommendedName>
        <fullName evidence="2">Ig-like domain-containing protein</fullName>
    </recommendedName>
</protein>
<gene>
    <name evidence="3" type="ORF">HPB51_028245</name>
</gene>
<accession>A0A9J6CXU0</accession>
<evidence type="ECO:0000313" key="4">
    <source>
        <dbReference type="Proteomes" id="UP000821866"/>
    </source>
</evidence>
<feature type="compositionally biased region" description="Basic and acidic residues" evidence="1">
    <location>
        <begin position="73"/>
        <end position="87"/>
    </location>
</feature>
<dbReference type="InterPro" id="IPR007110">
    <property type="entry name" value="Ig-like_dom"/>
</dbReference>
<keyword evidence="4" id="KW-1185">Reference proteome</keyword>
<reference evidence="3" key="1">
    <citation type="journal article" date="2020" name="Cell">
        <title>Large-Scale Comparative Analyses of Tick Genomes Elucidate Their Genetic Diversity and Vector Capacities.</title>
        <authorList>
            <consortium name="Tick Genome and Microbiome Consortium (TIGMIC)"/>
            <person name="Jia N."/>
            <person name="Wang J."/>
            <person name="Shi W."/>
            <person name="Du L."/>
            <person name="Sun Y."/>
            <person name="Zhan W."/>
            <person name="Jiang J.F."/>
            <person name="Wang Q."/>
            <person name="Zhang B."/>
            <person name="Ji P."/>
            <person name="Bell-Sakyi L."/>
            <person name="Cui X.M."/>
            <person name="Yuan T.T."/>
            <person name="Jiang B.G."/>
            <person name="Yang W.F."/>
            <person name="Lam T.T."/>
            <person name="Chang Q.C."/>
            <person name="Ding S.J."/>
            <person name="Wang X.J."/>
            <person name="Zhu J.G."/>
            <person name="Ruan X.D."/>
            <person name="Zhao L."/>
            <person name="Wei J.T."/>
            <person name="Ye R.Z."/>
            <person name="Que T.C."/>
            <person name="Du C.H."/>
            <person name="Zhou Y.H."/>
            <person name="Cheng J.X."/>
            <person name="Dai P.F."/>
            <person name="Guo W.B."/>
            <person name="Han X.H."/>
            <person name="Huang E.J."/>
            <person name="Li L.F."/>
            <person name="Wei W."/>
            <person name="Gao Y.C."/>
            <person name="Liu J.Z."/>
            <person name="Shao H.Z."/>
            <person name="Wang X."/>
            <person name="Wang C.C."/>
            <person name="Yang T.C."/>
            <person name="Huo Q.B."/>
            <person name="Li W."/>
            <person name="Chen H.Y."/>
            <person name="Chen S.E."/>
            <person name="Zhou L.G."/>
            <person name="Ni X.B."/>
            <person name="Tian J.H."/>
            <person name="Sheng Y."/>
            <person name="Liu T."/>
            <person name="Pan Y.S."/>
            <person name="Xia L.Y."/>
            <person name="Li J."/>
            <person name="Zhao F."/>
            <person name="Cao W.C."/>
        </authorList>
    </citation>
    <scope>NUCLEOTIDE SEQUENCE</scope>
    <source>
        <strain evidence="3">Rmic-2018</strain>
    </source>
</reference>
<proteinExistence type="predicted"/>
<dbReference type="Proteomes" id="UP000821866">
    <property type="component" value="Unassembled WGS sequence"/>
</dbReference>
<organism evidence="3 4">
    <name type="scientific">Rhipicephalus microplus</name>
    <name type="common">Cattle tick</name>
    <name type="synonym">Boophilus microplus</name>
    <dbReference type="NCBI Taxonomy" id="6941"/>
    <lineage>
        <taxon>Eukaryota</taxon>
        <taxon>Metazoa</taxon>
        <taxon>Ecdysozoa</taxon>
        <taxon>Arthropoda</taxon>
        <taxon>Chelicerata</taxon>
        <taxon>Arachnida</taxon>
        <taxon>Acari</taxon>
        <taxon>Parasitiformes</taxon>
        <taxon>Ixodida</taxon>
        <taxon>Ixodoidea</taxon>
        <taxon>Ixodidae</taxon>
        <taxon>Rhipicephalinae</taxon>
        <taxon>Rhipicephalus</taxon>
        <taxon>Boophilus</taxon>
    </lineage>
</organism>
<dbReference type="EMBL" id="JABSTU010004919">
    <property type="protein sequence ID" value="KAH7952598.1"/>
    <property type="molecule type" value="Genomic_DNA"/>
</dbReference>
<evidence type="ECO:0000313" key="3">
    <source>
        <dbReference type="EMBL" id="KAH7952598.1"/>
    </source>
</evidence>
<feature type="region of interest" description="Disordered" evidence="1">
    <location>
        <begin position="27"/>
        <end position="46"/>
    </location>
</feature>